<evidence type="ECO:0008006" key="4">
    <source>
        <dbReference type="Google" id="ProtNLM"/>
    </source>
</evidence>
<protein>
    <recommendedName>
        <fullName evidence="4">YwiC-like family protein</fullName>
    </recommendedName>
</protein>
<dbReference type="RefSeq" id="WP_100666590.1">
    <property type="nucleotide sequence ID" value="NZ_CP024955.1"/>
</dbReference>
<feature type="transmembrane region" description="Helical" evidence="1">
    <location>
        <begin position="219"/>
        <end position="238"/>
    </location>
</feature>
<dbReference type="Pfam" id="PF14256">
    <property type="entry name" value="YwiC"/>
    <property type="match status" value="1"/>
</dbReference>
<dbReference type="Proteomes" id="UP000231932">
    <property type="component" value="Chromosome"/>
</dbReference>
<dbReference type="EMBL" id="CP024955">
    <property type="protein sequence ID" value="ATY83747.1"/>
    <property type="molecule type" value="Genomic_DNA"/>
</dbReference>
<dbReference type="KEGG" id="kyr:CVV65_01070"/>
<evidence type="ECO:0000313" key="3">
    <source>
        <dbReference type="Proteomes" id="UP000231932"/>
    </source>
</evidence>
<keyword evidence="1" id="KW-0812">Transmembrane</keyword>
<keyword evidence="1" id="KW-0472">Membrane</keyword>
<keyword evidence="1" id="KW-1133">Transmembrane helix</keyword>
<keyword evidence="3" id="KW-1185">Reference proteome</keyword>
<organism evidence="2 3">
    <name type="scientific">Kyrpidia spormannii</name>
    <dbReference type="NCBI Taxonomy" id="2055160"/>
    <lineage>
        <taxon>Bacteria</taxon>
        <taxon>Bacillati</taxon>
        <taxon>Bacillota</taxon>
        <taxon>Bacilli</taxon>
        <taxon>Bacillales</taxon>
        <taxon>Alicyclobacillaceae</taxon>
        <taxon>Kyrpidia</taxon>
    </lineage>
</organism>
<feature type="transmembrane region" description="Helical" evidence="1">
    <location>
        <begin position="114"/>
        <end position="134"/>
    </location>
</feature>
<proteinExistence type="predicted"/>
<reference evidence="3" key="1">
    <citation type="submission" date="2017-11" db="EMBL/GenBank/DDBJ databases">
        <title>Complete Genome Sequence of Kyrpidia sp. Strain EA-1, a thermophilic, hydrogen-oxidizing Bacterium, isolated from the Azores.</title>
        <authorList>
            <person name="Reiner J.E."/>
            <person name="Lapp C.J."/>
            <person name="Bunk B."/>
            <person name="Gescher J."/>
        </authorList>
    </citation>
    <scope>NUCLEOTIDE SEQUENCE [LARGE SCALE GENOMIC DNA]</scope>
    <source>
        <strain evidence="3">EA-1</strain>
    </source>
</reference>
<dbReference type="InterPro" id="IPR025576">
    <property type="entry name" value="YwiC"/>
</dbReference>
<name>A0A2K8N4B1_9BACL</name>
<feature type="transmembrane region" description="Helical" evidence="1">
    <location>
        <begin position="62"/>
        <end position="81"/>
    </location>
</feature>
<feature type="transmembrane region" description="Helical" evidence="1">
    <location>
        <begin position="87"/>
        <end position="107"/>
    </location>
</feature>
<feature type="transmembrane region" description="Helical" evidence="1">
    <location>
        <begin position="12"/>
        <end position="28"/>
    </location>
</feature>
<feature type="transmembrane region" description="Helical" evidence="1">
    <location>
        <begin position="181"/>
        <end position="207"/>
    </location>
</feature>
<feature type="transmembrane region" description="Helical" evidence="1">
    <location>
        <begin position="140"/>
        <end position="160"/>
    </location>
</feature>
<dbReference type="AlphaFoldDB" id="A0A2K8N4B1"/>
<dbReference type="OrthoDB" id="2380563at2"/>
<evidence type="ECO:0000313" key="2">
    <source>
        <dbReference type="EMBL" id="ATY83747.1"/>
    </source>
</evidence>
<accession>A0A2K8N4B1</accession>
<evidence type="ECO:0000256" key="1">
    <source>
        <dbReference type="SAM" id="Phobius"/>
    </source>
</evidence>
<sequence>MKWVIPREHGAWMMWIGPLVIGIAATPWNPLQILLAGASLFAFMTAEPFLQGLRQPGRRGYWWRWAAGYGVVAAAFGVPLLVAEPRLGFVVLGAGVSLAANSAFALLRQDRHLLNDFLAMAGLALTGIAAYLVGRGSVDVRAWTFWALCVVYFFGTALYVKSLIRERRNRRLKWAANAYSTLLVFAALALGWTAAVACLPAAVRGWAIAQDRPPKVKTIGILEIGLSVWFVMWMSVWLRNFGGV</sequence>
<gene>
    <name evidence="2" type="ORF">CVV65_01070</name>
</gene>